<dbReference type="Proteomes" id="UP000199546">
    <property type="component" value="Unassembled WGS sequence"/>
</dbReference>
<feature type="domain" description="Tyr recombinase" evidence="6">
    <location>
        <begin position="109"/>
        <end position="270"/>
    </location>
</feature>
<evidence type="ECO:0000313" key="8">
    <source>
        <dbReference type="EMBL" id="SFU07577.1"/>
    </source>
</evidence>
<reference evidence="9" key="1">
    <citation type="submission" date="2016-10" db="EMBL/GenBank/DDBJ databases">
        <authorList>
            <person name="Varghese N."/>
            <person name="Submissions S."/>
        </authorList>
    </citation>
    <scope>NUCLEOTIDE SEQUENCE [LARGE SCALE GENOMIC DNA]</scope>
    <source>
        <strain evidence="9">DSM 46136</strain>
    </source>
</reference>
<keyword evidence="9" id="KW-1185">Reference proteome</keyword>
<dbReference type="Gene3D" id="1.10.443.10">
    <property type="entry name" value="Intergrase catalytic core"/>
    <property type="match status" value="1"/>
</dbReference>
<keyword evidence="1" id="KW-0229">DNA integration</keyword>
<dbReference type="SUPFAM" id="SSF56349">
    <property type="entry name" value="DNA breaking-rejoining enzymes"/>
    <property type="match status" value="1"/>
</dbReference>
<dbReference type="PANTHER" id="PTHR30349:SF81">
    <property type="entry name" value="TYROSINE RECOMBINASE XERC"/>
    <property type="match status" value="1"/>
</dbReference>
<dbReference type="Pfam" id="PF00589">
    <property type="entry name" value="Phage_integrase"/>
    <property type="match status" value="1"/>
</dbReference>
<organism evidence="8 9">
    <name type="scientific">Geodermatophilus amargosae</name>
    <dbReference type="NCBI Taxonomy" id="1296565"/>
    <lineage>
        <taxon>Bacteria</taxon>
        <taxon>Bacillati</taxon>
        <taxon>Actinomycetota</taxon>
        <taxon>Actinomycetes</taxon>
        <taxon>Geodermatophilales</taxon>
        <taxon>Geodermatophilaceae</taxon>
        <taxon>Geodermatophilus</taxon>
    </lineage>
</organism>
<dbReference type="Gene3D" id="1.10.150.130">
    <property type="match status" value="1"/>
</dbReference>
<proteinExistence type="predicted"/>
<feature type="domain" description="Core-binding (CB)" evidence="7">
    <location>
        <begin position="3"/>
        <end position="88"/>
    </location>
</feature>
<dbReference type="PANTHER" id="PTHR30349">
    <property type="entry name" value="PHAGE INTEGRASE-RELATED"/>
    <property type="match status" value="1"/>
</dbReference>
<dbReference type="Pfam" id="PF02899">
    <property type="entry name" value="Phage_int_SAM_1"/>
    <property type="match status" value="1"/>
</dbReference>
<dbReference type="OrthoDB" id="3183879at2"/>
<dbReference type="AlphaFoldDB" id="A0A1I7D7C9"/>
<dbReference type="InterPro" id="IPR004107">
    <property type="entry name" value="Integrase_SAM-like_N"/>
</dbReference>
<evidence type="ECO:0000256" key="3">
    <source>
        <dbReference type="ARBA" id="ARBA00023172"/>
    </source>
</evidence>
<name>A0A1I7D7C9_9ACTN</name>
<dbReference type="GO" id="GO:0003677">
    <property type="term" value="F:DNA binding"/>
    <property type="evidence" value="ECO:0007669"/>
    <property type="project" value="UniProtKB-UniRule"/>
</dbReference>
<evidence type="ECO:0000259" key="7">
    <source>
        <dbReference type="PROSITE" id="PS51900"/>
    </source>
</evidence>
<dbReference type="GO" id="GO:0015074">
    <property type="term" value="P:DNA integration"/>
    <property type="evidence" value="ECO:0007669"/>
    <property type="project" value="UniProtKB-KW"/>
</dbReference>
<dbReference type="InterPro" id="IPR002104">
    <property type="entry name" value="Integrase_catalytic"/>
</dbReference>
<dbReference type="InterPro" id="IPR013762">
    <property type="entry name" value="Integrase-like_cat_sf"/>
</dbReference>
<evidence type="ECO:0000256" key="1">
    <source>
        <dbReference type="ARBA" id="ARBA00022908"/>
    </source>
</evidence>
<sequence>MAIRLEDLLASFRRHLRAAVQAPRTIELYSQSVRHFGRWLTDRGREPVLDELTRHVISAWLAELAETCEPSTVGTRLRSMRRFCRWLVTEGELEKAPTDGIEIPGPPDKPVPILTDTEIAALLKACAIGRGRPGVFDRAVFLGRRDEVVLRLLLDTGVRVSELCGLEMTDVDLDRELAYVTGKGSRPRVVPFGARTAQAVDRYLRVRALHPYARSTRLLLGQRGPMTPTAPATCCTPAPRSPGSPTSTRTGSGTPSPTGGSLEEDRSATW</sequence>
<dbReference type="InterPro" id="IPR011010">
    <property type="entry name" value="DNA_brk_join_enz"/>
</dbReference>
<evidence type="ECO:0000259" key="6">
    <source>
        <dbReference type="PROSITE" id="PS51898"/>
    </source>
</evidence>
<dbReference type="InterPro" id="IPR050090">
    <property type="entry name" value="Tyrosine_recombinase_XerCD"/>
</dbReference>
<dbReference type="GO" id="GO:0006310">
    <property type="term" value="P:DNA recombination"/>
    <property type="evidence" value="ECO:0007669"/>
    <property type="project" value="UniProtKB-KW"/>
</dbReference>
<keyword evidence="3" id="KW-0233">DNA recombination</keyword>
<dbReference type="EMBL" id="FPBA01000037">
    <property type="protein sequence ID" value="SFU07577.1"/>
    <property type="molecule type" value="Genomic_DNA"/>
</dbReference>
<dbReference type="PROSITE" id="PS51898">
    <property type="entry name" value="TYR_RECOMBINASE"/>
    <property type="match status" value="1"/>
</dbReference>
<keyword evidence="2 4" id="KW-0238">DNA-binding</keyword>
<evidence type="ECO:0000256" key="4">
    <source>
        <dbReference type="PROSITE-ProRule" id="PRU01248"/>
    </source>
</evidence>
<evidence type="ECO:0000313" key="9">
    <source>
        <dbReference type="Proteomes" id="UP000199546"/>
    </source>
</evidence>
<accession>A0A1I7D7C9</accession>
<dbReference type="InterPro" id="IPR044068">
    <property type="entry name" value="CB"/>
</dbReference>
<evidence type="ECO:0000256" key="5">
    <source>
        <dbReference type="SAM" id="MobiDB-lite"/>
    </source>
</evidence>
<dbReference type="InterPro" id="IPR010998">
    <property type="entry name" value="Integrase_recombinase_N"/>
</dbReference>
<feature type="region of interest" description="Disordered" evidence="5">
    <location>
        <begin position="219"/>
        <end position="270"/>
    </location>
</feature>
<feature type="compositionally biased region" description="Low complexity" evidence="5">
    <location>
        <begin position="227"/>
        <end position="261"/>
    </location>
</feature>
<dbReference type="PROSITE" id="PS51900">
    <property type="entry name" value="CB"/>
    <property type="match status" value="1"/>
</dbReference>
<evidence type="ECO:0000256" key="2">
    <source>
        <dbReference type="ARBA" id="ARBA00023125"/>
    </source>
</evidence>
<dbReference type="STRING" id="1296565.SAMN05660657_05409"/>
<protein>
    <submittedName>
        <fullName evidence="8">Site-specific recombinase XerD</fullName>
    </submittedName>
</protein>
<gene>
    <name evidence="8" type="ORF">SAMN05660657_05409</name>
</gene>